<feature type="compositionally biased region" description="Low complexity" evidence="7">
    <location>
        <begin position="90"/>
        <end position="104"/>
    </location>
</feature>
<evidence type="ECO:0000256" key="2">
    <source>
        <dbReference type="ARBA" id="ARBA00005453"/>
    </source>
</evidence>
<reference evidence="9" key="1">
    <citation type="submission" date="2016-09" db="EMBL/GenBank/DDBJ databases">
        <authorList>
            <person name="Jeantristanb JTB J.-T."/>
            <person name="Ricardo R."/>
        </authorList>
    </citation>
    <scope>NUCLEOTIDE SEQUENCE [LARGE SCALE GENOMIC DNA]</scope>
</reference>
<feature type="region of interest" description="Disordered" evidence="7">
    <location>
        <begin position="18"/>
        <end position="46"/>
    </location>
</feature>
<dbReference type="PANTHER" id="PTHR31107:SF2">
    <property type="entry name" value="CYTOCHROME C OXIDASE ASSEMBLY FACTOR 8"/>
    <property type="match status" value="1"/>
</dbReference>
<dbReference type="GO" id="GO:0005743">
    <property type="term" value="C:mitochondrial inner membrane"/>
    <property type="evidence" value="ECO:0007669"/>
    <property type="project" value="UniProtKB-SubCell"/>
</dbReference>
<keyword evidence="4" id="KW-0809">Transit peptide</keyword>
<keyword evidence="3" id="KW-0999">Mitochondrion inner membrane</keyword>
<feature type="region of interest" description="Disordered" evidence="7">
    <location>
        <begin position="74"/>
        <end position="104"/>
    </location>
</feature>
<evidence type="ECO:0000313" key="9">
    <source>
        <dbReference type="Proteomes" id="UP000198372"/>
    </source>
</evidence>
<evidence type="ECO:0000256" key="4">
    <source>
        <dbReference type="ARBA" id="ARBA00022946"/>
    </source>
</evidence>
<dbReference type="PANTHER" id="PTHR31107">
    <property type="entry name" value="APOPTOGENIC PROTEIN 1, MITOCHONDRIAL"/>
    <property type="match status" value="1"/>
</dbReference>
<dbReference type="Proteomes" id="UP000198372">
    <property type="component" value="Unassembled WGS sequence"/>
</dbReference>
<keyword evidence="9" id="KW-1185">Reference proteome</keyword>
<proteinExistence type="inferred from homology"/>
<comment type="similarity">
    <text evidence="2">Belongs to the COA8 family.</text>
</comment>
<dbReference type="AlphaFoldDB" id="A0A238F303"/>
<evidence type="ECO:0000256" key="1">
    <source>
        <dbReference type="ARBA" id="ARBA00004443"/>
    </source>
</evidence>
<comment type="subcellular location">
    <subcellularLocation>
        <location evidence="1">Mitochondrion inner membrane</location>
        <topology evidence="1">Peripheral membrane protein</topology>
        <orientation evidence="1">Matrix side</orientation>
    </subcellularLocation>
</comment>
<dbReference type="EMBL" id="FMSP01000001">
    <property type="protein sequence ID" value="SCV67099.1"/>
    <property type="molecule type" value="Genomic_DNA"/>
</dbReference>
<keyword evidence="6" id="KW-0472">Membrane</keyword>
<dbReference type="InterPro" id="IPR018796">
    <property type="entry name" value="COA8"/>
</dbReference>
<evidence type="ECO:0000256" key="6">
    <source>
        <dbReference type="ARBA" id="ARBA00023136"/>
    </source>
</evidence>
<evidence type="ECO:0000313" key="8">
    <source>
        <dbReference type="EMBL" id="SCV67099.1"/>
    </source>
</evidence>
<feature type="compositionally biased region" description="Low complexity" evidence="7">
    <location>
        <begin position="35"/>
        <end position="44"/>
    </location>
</feature>
<protein>
    <submittedName>
        <fullName evidence="8">BQ2448_5745 protein</fullName>
    </submittedName>
</protein>
<organism evidence="8 9">
    <name type="scientific">Microbotryum intermedium</name>
    <dbReference type="NCBI Taxonomy" id="269621"/>
    <lineage>
        <taxon>Eukaryota</taxon>
        <taxon>Fungi</taxon>
        <taxon>Dikarya</taxon>
        <taxon>Basidiomycota</taxon>
        <taxon>Pucciniomycotina</taxon>
        <taxon>Microbotryomycetes</taxon>
        <taxon>Microbotryales</taxon>
        <taxon>Microbotryaceae</taxon>
        <taxon>Microbotryum</taxon>
    </lineage>
</organism>
<dbReference type="Pfam" id="PF10231">
    <property type="entry name" value="COA8"/>
    <property type="match status" value="1"/>
</dbReference>
<evidence type="ECO:0000256" key="7">
    <source>
        <dbReference type="SAM" id="MobiDB-lite"/>
    </source>
</evidence>
<dbReference type="OrthoDB" id="6246201at2759"/>
<name>A0A238F303_9BASI</name>
<sequence>MPGHPTELAHQLVMATKAPSGVRRRYRPPAPWNLATPATTAAKPPTRDLVGAPCPLSNLRPVYYAPLFPELHDSPPTARSQHPYSLAEFPSTSPSSSPSLSPSSSFAARQHRLQLLKAKFYAQDLEYRLNLYRLDAFNQDFWARTNADFLAARDRWLCQHHPQVGRAEQDIDLSPFYAQHLAATKHAYQSYNAQLWRATARMMWPALKAARRNWRWKWEVWKLSQWVG</sequence>
<gene>
    <name evidence="8" type="ORF">BQ2448_5745</name>
</gene>
<keyword evidence="5" id="KW-0496">Mitochondrion</keyword>
<evidence type="ECO:0000256" key="5">
    <source>
        <dbReference type="ARBA" id="ARBA00023128"/>
    </source>
</evidence>
<evidence type="ECO:0000256" key="3">
    <source>
        <dbReference type="ARBA" id="ARBA00022792"/>
    </source>
</evidence>
<accession>A0A238F303</accession>
<dbReference type="GO" id="GO:0097193">
    <property type="term" value="P:intrinsic apoptotic signaling pathway"/>
    <property type="evidence" value="ECO:0007669"/>
    <property type="project" value="InterPro"/>
</dbReference>